<name>A0ACC0B1J9_CATRO</name>
<proteinExistence type="predicted"/>
<dbReference type="EMBL" id="CM044704">
    <property type="protein sequence ID" value="KAI5666512.1"/>
    <property type="molecule type" value="Genomic_DNA"/>
</dbReference>
<keyword evidence="2" id="KW-1185">Reference proteome</keyword>
<gene>
    <name evidence="1" type="ORF">M9H77_16365</name>
</gene>
<comment type="caution">
    <text evidence="1">The sequence shown here is derived from an EMBL/GenBank/DDBJ whole genome shotgun (WGS) entry which is preliminary data.</text>
</comment>
<sequence>MEEVSVHMYPVPIVPDVLSRQHDHRSGLIWNGDHETCYTDLQCRRFGRNLFQCYSTTPRRLVELIDGTGLRGVFRCGYIGLYHTLMIAMAVVHGSFGGCTTDLGALVLLQIWVWSRIPALRPQLITDIQADPLAPLGAI</sequence>
<dbReference type="Proteomes" id="UP001060085">
    <property type="component" value="Linkage Group LG04"/>
</dbReference>
<accession>A0ACC0B1J9</accession>
<protein>
    <submittedName>
        <fullName evidence="1">Uncharacterized protein</fullName>
    </submittedName>
</protein>
<organism evidence="1 2">
    <name type="scientific">Catharanthus roseus</name>
    <name type="common">Madagascar periwinkle</name>
    <name type="synonym">Vinca rosea</name>
    <dbReference type="NCBI Taxonomy" id="4058"/>
    <lineage>
        <taxon>Eukaryota</taxon>
        <taxon>Viridiplantae</taxon>
        <taxon>Streptophyta</taxon>
        <taxon>Embryophyta</taxon>
        <taxon>Tracheophyta</taxon>
        <taxon>Spermatophyta</taxon>
        <taxon>Magnoliopsida</taxon>
        <taxon>eudicotyledons</taxon>
        <taxon>Gunneridae</taxon>
        <taxon>Pentapetalae</taxon>
        <taxon>asterids</taxon>
        <taxon>lamiids</taxon>
        <taxon>Gentianales</taxon>
        <taxon>Apocynaceae</taxon>
        <taxon>Rauvolfioideae</taxon>
        <taxon>Vinceae</taxon>
        <taxon>Catharanthinae</taxon>
        <taxon>Catharanthus</taxon>
    </lineage>
</organism>
<evidence type="ECO:0000313" key="2">
    <source>
        <dbReference type="Proteomes" id="UP001060085"/>
    </source>
</evidence>
<evidence type="ECO:0000313" key="1">
    <source>
        <dbReference type="EMBL" id="KAI5666512.1"/>
    </source>
</evidence>
<reference evidence="2" key="1">
    <citation type="journal article" date="2023" name="Nat. Plants">
        <title>Single-cell RNA sequencing provides a high-resolution roadmap for understanding the multicellular compartmentation of specialized metabolism.</title>
        <authorList>
            <person name="Sun S."/>
            <person name="Shen X."/>
            <person name="Li Y."/>
            <person name="Li Y."/>
            <person name="Wang S."/>
            <person name="Li R."/>
            <person name="Zhang H."/>
            <person name="Shen G."/>
            <person name="Guo B."/>
            <person name="Wei J."/>
            <person name="Xu J."/>
            <person name="St-Pierre B."/>
            <person name="Chen S."/>
            <person name="Sun C."/>
        </authorList>
    </citation>
    <scope>NUCLEOTIDE SEQUENCE [LARGE SCALE GENOMIC DNA]</scope>
</reference>